<keyword evidence="1" id="KW-0812">Transmembrane</keyword>
<dbReference type="Proteomes" id="UP000193900">
    <property type="component" value="Unassembled WGS sequence"/>
</dbReference>
<proteinExistence type="predicted"/>
<dbReference type="OrthoDB" id="7779135at2"/>
<protein>
    <submittedName>
        <fullName evidence="2">Uncharacterized protein</fullName>
    </submittedName>
</protein>
<dbReference type="RefSeq" id="WP_085879992.1">
    <property type="nucleotide sequence ID" value="NZ_FWFZ01000019.1"/>
</dbReference>
<keyword evidence="1" id="KW-0472">Membrane</keyword>
<evidence type="ECO:0000313" key="3">
    <source>
        <dbReference type="Proteomes" id="UP000193900"/>
    </source>
</evidence>
<feature type="transmembrane region" description="Helical" evidence="1">
    <location>
        <begin position="18"/>
        <end position="35"/>
    </location>
</feature>
<evidence type="ECO:0000256" key="1">
    <source>
        <dbReference type="SAM" id="Phobius"/>
    </source>
</evidence>
<organism evidence="2 3">
    <name type="scientific">Roseisalinus antarcticus</name>
    <dbReference type="NCBI Taxonomy" id="254357"/>
    <lineage>
        <taxon>Bacteria</taxon>
        <taxon>Pseudomonadati</taxon>
        <taxon>Pseudomonadota</taxon>
        <taxon>Alphaproteobacteria</taxon>
        <taxon>Rhodobacterales</taxon>
        <taxon>Roseobacteraceae</taxon>
        <taxon>Roseisalinus</taxon>
    </lineage>
</organism>
<dbReference type="EMBL" id="FWFZ01000019">
    <property type="protein sequence ID" value="SLN66927.1"/>
    <property type="molecule type" value="Genomic_DNA"/>
</dbReference>
<name>A0A1Y5TLK7_9RHOB</name>
<sequence>MIATSLGGIVAFPWARAALRYGTIAIAIALFLLSARRSGERACRIAERLDIAAKADKIQRGMLEAAAGRPPDRNALVDRLRNGAFLRRRA</sequence>
<keyword evidence="3" id="KW-1185">Reference proteome</keyword>
<evidence type="ECO:0000313" key="2">
    <source>
        <dbReference type="EMBL" id="SLN66927.1"/>
    </source>
</evidence>
<gene>
    <name evidence="2" type="ORF">ROA7023_03191</name>
</gene>
<reference evidence="2 3" key="1">
    <citation type="submission" date="2017-03" db="EMBL/GenBank/DDBJ databases">
        <authorList>
            <person name="Afonso C.L."/>
            <person name="Miller P.J."/>
            <person name="Scott M.A."/>
            <person name="Spackman E."/>
            <person name="Goraichik I."/>
            <person name="Dimitrov K.M."/>
            <person name="Suarez D.L."/>
            <person name="Swayne D.E."/>
        </authorList>
    </citation>
    <scope>NUCLEOTIDE SEQUENCE [LARGE SCALE GENOMIC DNA]</scope>
    <source>
        <strain evidence="2 3">CECT 7023</strain>
    </source>
</reference>
<dbReference type="AlphaFoldDB" id="A0A1Y5TLK7"/>
<accession>A0A1Y5TLK7</accession>
<keyword evidence="1" id="KW-1133">Transmembrane helix</keyword>